<dbReference type="EMBL" id="RRYP01006753">
    <property type="protein sequence ID" value="TNV80975.1"/>
    <property type="molecule type" value="Genomic_DNA"/>
</dbReference>
<keyword evidence="1" id="KW-0732">Signal</keyword>
<dbReference type="OrthoDB" id="299201at2759"/>
<evidence type="ECO:0000313" key="2">
    <source>
        <dbReference type="EMBL" id="TNV80975.1"/>
    </source>
</evidence>
<reference evidence="2" key="1">
    <citation type="submission" date="2019-06" db="EMBL/GenBank/DDBJ databases">
        <authorList>
            <person name="Zheng W."/>
        </authorList>
    </citation>
    <scope>NUCLEOTIDE SEQUENCE</scope>
    <source>
        <strain evidence="2">QDHG01</strain>
    </source>
</reference>
<feature type="signal peptide" evidence="1">
    <location>
        <begin position="1"/>
        <end position="36"/>
    </location>
</feature>
<dbReference type="AlphaFoldDB" id="A0A8J8T404"/>
<protein>
    <submittedName>
        <fullName evidence="2">Uncharacterized protein</fullName>
    </submittedName>
</protein>
<keyword evidence="3" id="KW-1185">Reference proteome</keyword>
<accession>A0A8J8T404</accession>
<gene>
    <name evidence="2" type="ORF">FGO68_gene13247</name>
</gene>
<dbReference type="Gene3D" id="3.40.50.1240">
    <property type="entry name" value="Phosphoglycerate mutase-like"/>
    <property type="match status" value="1"/>
</dbReference>
<name>A0A8J8T404_HALGN</name>
<dbReference type="SUPFAM" id="SSF53254">
    <property type="entry name" value="Phosphoglycerate mutase-like"/>
    <property type="match status" value="1"/>
</dbReference>
<sequence>MHFLYKIQYPQQIKTRRNMRSKVFSAVLLLAATVSAEDYPEVSRAGKQIIQLTEVTTPGFATPAVLFNKVKNASDEPKYKDYLTSLGKRQQYIVGGEYRLRYVEEAPLLNYSYDITQLWIQTTFDSKNILSSQAQLHGLYPPSTNINFLNEWQQRNAVPPLDNVLNDQWTQWQQELGDKALPYGFNTFPINVQGHEDDYLLHLDGNNCPKFNTSFQAAWPAYETQAQTTYKDLLTRLGQLFGSTMDVKTALNACDYLSWAYYHDIDLQFNVLKSDVSSCDAFTNSYYNLWLDVDEGLGYLAANQFLKKTLDQLKTMTGHLSFKESFFYKHFLQRTRDEEMLGSALDDQPRFYFYTTQQQYMRMLLSGLMGKTNRAANPQIFQAAPKPSLQFAIEVIQNTDGTKQVYAHLGDNDVILGGCSTAPCDIESFKTYLTSVATKDVTTECSAKSRMSMY</sequence>
<feature type="chain" id="PRO_5035175110" evidence="1">
    <location>
        <begin position="37"/>
        <end position="454"/>
    </location>
</feature>
<comment type="caution">
    <text evidence="2">The sequence shown here is derived from an EMBL/GenBank/DDBJ whole genome shotgun (WGS) entry which is preliminary data.</text>
</comment>
<dbReference type="Proteomes" id="UP000785679">
    <property type="component" value="Unassembled WGS sequence"/>
</dbReference>
<evidence type="ECO:0000256" key="1">
    <source>
        <dbReference type="SAM" id="SignalP"/>
    </source>
</evidence>
<dbReference type="InterPro" id="IPR029033">
    <property type="entry name" value="His_PPase_superfam"/>
</dbReference>
<proteinExistence type="predicted"/>
<organism evidence="2 3">
    <name type="scientific">Halteria grandinella</name>
    <dbReference type="NCBI Taxonomy" id="5974"/>
    <lineage>
        <taxon>Eukaryota</taxon>
        <taxon>Sar</taxon>
        <taxon>Alveolata</taxon>
        <taxon>Ciliophora</taxon>
        <taxon>Intramacronucleata</taxon>
        <taxon>Spirotrichea</taxon>
        <taxon>Stichotrichia</taxon>
        <taxon>Sporadotrichida</taxon>
        <taxon>Halteriidae</taxon>
        <taxon>Halteria</taxon>
    </lineage>
</organism>
<evidence type="ECO:0000313" key="3">
    <source>
        <dbReference type="Proteomes" id="UP000785679"/>
    </source>
</evidence>